<keyword evidence="2" id="KW-1185">Reference proteome</keyword>
<evidence type="ECO:0000313" key="2">
    <source>
        <dbReference type="Proteomes" id="UP000239698"/>
    </source>
</evidence>
<reference evidence="1 2" key="1">
    <citation type="submission" date="2018-02" db="EMBL/GenBank/DDBJ databases">
        <title>Bacteriophage NCPPB3778 and a type I-E CRISPR drive the evolution of the US Biological Select Agent, Rathayibacter toxicus.</title>
        <authorList>
            <person name="Davis E.W.II."/>
            <person name="Tabima J.F."/>
            <person name="Weisberg A.J."/>
            <person name="Lopes L.D."/>
            <person name="Wiseman M.S."/>
            <person name="Wiseman M.S."/>
            <person name="Pupko T."/>
            <person name="Belcher M.S."/>
            <person name="Sechler A.J."/>
            <person name="Tancos M.A."/>
            <person name="Schroeder B.K."/>
            <person name="Murray T.D."/>
            <person name="Luster D.G."/>
            <person name="Schneider W.L."/>
            <person name="Rogers E."/>
            <person name="Andreote F.D."/>
            <person name="Grunwald N.J."/>
            <person name="Putnam M.L."/>
            <person name="Chang J.H."/>
        </authorList>
    </citation>
    <scope>NUCLEOTIDE SEQUENCE [LARGE SCALE GENOMIC DNA]</scope>
    <source>
        <strain evidence="1 2">AY1D6</strain>
    </source>
</reference>
<evidence type="ECO:0000313" key="1">
    <source>
        <dbReference type="EMBL" id="PPH73349.1"/>
    </source>
</evidence>
<dbReference type="Gene3D" id="2.30.110.10">
    <property type="entry name" value="Electron Transport, Fmn-binding Protein, Chain A"/>
    <property type="match status" value="1"/>
</dbReference>
<organism evidence="1 2">
    <name type="scientific">Rathayibacter rathayi</name>
    <name type="common">Corynebacterium rathayi</name>
    <dbReference type="NCBI Taxonomy" id="33887"/>
    <lineage>
        <taxon>Bacteria</taxon>
        <taxon>Bacillati</taxon>
        <taxon>Actinomycetota</taxon>
        <taxon>Actinomycetes</taxon>
        <taxon>Micrococcales</taxon>
        <taxon>Microbacteriaceae</taxon>
        <taxon>Rathayibacter</taxon>
    </lineage>
</organism>
<comment type="caution">
    <text evidence="1">The sequence shown here is derived from an EMBL/GenBank/DDBJ whole genome shotgun (WGS) entry which is preliminary data.</text>
</comment>
<dbReference type="Pfam" id="PF04075">
    <property type="entry name" value="F420H2_quin_red"/>
    <property type="match status" value="1"/>
</dbReference>
<accession>A0ABX5A8P4</accession>
<dbReference type="InterPro" id="IPR012349">
    <property type="entry name" value="Split_barrel_FMN-bd"/>
</dbReference>
<gene>
    <name evidence="1" type="ORF">C5C40_13870</name>
</gene>
<name>A0ABX5A8P4_RATRA</name>
<dbReference type="Proteomes" id="UP000239698">
    <property type="component" value="Unassembled WGS sequence"/>
</dbReference>
<dbReference type="EMBL" id="PSVT01000042">
    <property type="protein sequence ID" value="PPH73349.1"/>
    <property type="molecule type" value="Genomic_DNA"/>
</dbReference>
<dbReference type="InterPro" id="IPR004378">
    <property type="entry name" value="F420H2_quin_Rdtase"/>
</dbReference>
<protein>
    <submittedName>
        <fullName evidence="1">Uncharacterized protein</fullName>
    </submittedName>
</protein>
<dbReference type="RefSeq" id="WP_104249318.1">
    <property type="nucleotide sequence ID" value="NZ_PSWI01000068.1"/>
</dbReference>
<proteinExistence type="predicted"/>
<sequence length="72" mass="8254">MSFRQHEGTETRRPPDLAIETADDGTVDVRARVLTGDERDAGWERFTTASTGFLDYEKRTTRTIPVVQLTRR</sequence>